<proteinExistence type="predicted"/>
<dbReference type="AlphaFoldDB" id="A0A7S0D5T6"/>
<evidence type="ECO:0000313" key="2">
    <source>
        <dbReference type="EMBL" id="CAD8444642.1"/>
    </source>
</evidence>
<feature type="region of interest" description="Disordered" evidence="1">
    <location>
        <begin position="166"/>
        <end position="185"/>
    </location>
</feature>
<dbReference type="EMBL" id="HBEN01010373">
    <property type="protein sequence ID" value="CAD8444642.1"/>
    <property type="molecule type" value="Transcribed_RNA"/>
</dbReference>
<protein>
    <recommendedName>
        <fullName evidence="3">AAA domain-containing protein</fullName>
    </recommendedName>
</protein>
<dbReference type="InterPro" id="IPR050678">
    <property type="entry name" value="DNA_Partitioning_ATPase"/>
</dbReference>
<dbReference type="InterPro" id="IPR027417">
    <property type="entry name" value="P-loop_NTPase"/>
</dbReference>
<evidence type="ECO:0000256" key="1">
    <source>
        <dbReference type="SAM" id="MobiDB-lite"/>
    </source>
</evidence>
<accession>A0A7S0D5T6</accession>
<gene>
    <name evidence="2" type="ORF">MSP1401_LOCUS8560</name>
</gene>
<evidence type="ECO:0008006" key="3">
    <source>
        <dbReference type="Google" id="ProtNLM"/>
    </source>
</evidence>
<dbReference type="SUPFAM" id="SSF52540">
    <property type="entry name" value="P-loop containing nucleoside triphosphate hydrolases"/>
    <property type="match status" value="1"/>
</dbReference>
<dbReference type="Gene3D" id="3.40.50.300">
    <property type="entry name" value="P-loop containing nucleotide triphosphate hydrolases"/>
    <property type="match status" value="1"/>
</dbReference>
<dbReference type="PANTHER" id="PTHR13696:SF99">
    <property type="entry name" value="COBYRINIC ACID AC-DIAMIDE SYNTHASE"/>
    <property type="match status" value="1"/>
</dbReference>
<name>A0A7S0D5T6_MICPS</name>
<dbReference type="PANTHER" id="PTHR13696">
    <property type="entry name" value="P-LOOP CONTAINING NUCLEOSIDE TRIPHOSPHATE HYDROLASE"/>
    <property type="match status" value="1"/>
</dbReference>
<reference evidence="2" key="1">
    <citation type="submission" date="2021-01" db="EMBL/GenBank/DDBJ databases">
        <authorList>
            <person name="Corre E."/>
            <person name="Pelletier E."/>
            <person name="Niang G."/>
            <person name="Scheremetjew M."/>
            <person name="Finn R."/>
            <person name="Kale V."/>
            <person name="Holt S."/>
            <person name="Cochrane G."/>
            <person name="Meng A."/>
            <person name="Brown T."/>
            <person name="Cohen L."/>
        </authorList>
    </citation>
    <scope>NUCLEOTIDE SEQUENCE</scope>
    <source>
        <strain evidence="2">CCAC1681</strain>
    </source>
</reference>
<sequence length="440" mass="47556">MSPKHTVCFCNNRGGVGKTFMAFQTACEAARSRPDKRVLVIDFSLYSDQTALLLGGSARESFGAPMKGLQVTVDVTTCDTRAEGLIRDLEHAPDAMDCDEDRPASSSIFGTFFSRKRKTTSPGTKTQPRGGGPVDLTRYALRPHDHNPAIPPNLYLIPSAGATSWADTQSDHAGQHGYTDPPEETQIPLWARRGDGWLFAARKLRVALDALPDDFGAVFVDTDHLAACVLTKLALASCEKVIVPLSFDDGDFNRLFQDVTGNALFTDVMVPMETANVLAARVNALVFTKVASTKNEAFITEGGIRSPFKPSATVMAQMDAMARQVQSACQADERYAKLFYRDDAAENSANVSEAKTLVDGPCKPFREKYFSAMKLVPDLAANISKMCGLPICAMTSEKYVAPSGLSGQSAKPVLDGLKAEIRDLAARVLDDAYHAPIDAS</sequence>
<organism evidence="2">
    <name type="scientific">Micromonas pusilla</name>
    <name type="common">Picoplanktonic green alga</name>
    <name type="synonym">Chromulina pusilla</name>
    <dbReference type="NCBI Taxonomy" id="38833"/>
    <lineage>
        <taxon>Eukaryota</taxon>
        <taxon>Viridiplantae</taxon>
        <taxon>Chlorophyta</taxon>
        <taxon>Mamiellophyceae</taxon>
        <taxon>Mamiellales</taxon>
        <taxon>Mamiellaceae</taxon>
        <taxon>Micromonas</taxon>
    </lineage>
</organism>